<organism evidence="1 2">
    <name type="scientific">Tanacetum coccineum</name>
    <dbReference type="NCBI Taxonomy" id="301880"/>
    <lineage>
        <taxon>Eukaryota</taxon>
        <taxon>Viridiplantae</taxon>
        <taxon>Streptophyta</taxon>
        <taxon>Embryophyta</taxon>
        <taxon>Tracheophyta</taxon>
        <taxon>Spermatophyta</taxon>
        <taxon>Magnoliopsida</taxon>
        <taxon>eudicotyledons</taxon>
        <taxon>Gunneridae</taxon>
        <taxon>Pentapetalae</taxon>
        <taxon>asterids</taxon>
        <taxon>campanulids</taxon>
        <taxon>Asterales</taxon>
        <taxon>Asteraceae</taxon>
        <taxon>Asteroideae</taxon>
        <taxon>Anthemideae</taxon>
        <taxon>Anthemidinae</taxon>
        <taxon>Tanacetum</taxon>
    </lineage>
</organism>
<evidence type="ECO:0000313" key="2">
    <source>
        <dbReference type="Proteomes" id="UP001151760"/>
    </source>
</evidence>
<evidence type="ECO:0000313" key="1">
    <source>
        <dbReference type="EMBL" id="GJS94781.1"/>
    </source>
</evidence>
<proteinExistence type="predicted"/>
<name>A0ABQ4ZZ56_9ASTR</name>
<keyword evidence="2" id="KW-1185">Reference proteome</keyword>
<dbReference type="Proteomes" id="UP001151760">
    <property type="component" value="Unassembled WGS sequence"/>
</dbReference>
<dbReference type="EMBL" id="BQNB010011758">
    <property type="protein sequence ID" value="GJS94781.1"/>
    <property type="molecule type" value="Genomic_DNA"/>
</dbReference>
<accession>A0ABQ4ZZ56</accession>
<reference evidence="1" key="1">
    <citation type="journal article" date="2022" name="Int. J. Mol. Sci.">
        <title>Draft Genome of Tanacetum Coccineum: Genomic Comparison of Closely Related Tanacetum-Family Plants.</title>
        <authorList>
            <person name="Yamashiro T."/>
            <person name="Shiraishi A."/>
            <person name="Nakayama K."/>
            <person name="Satake H."/>
        </authorList>
    </citation>
    <scope>NUCLEOTIDE SEQUENCE</scope>
</reference>
<sequence>MRNKAHLDNLSMDNLYNNLKVYEAEIESQSTSSSNTYNVAFVSSENTSSTNEAVNTAHDHGSQMASTMLTMREKGFINKTGMNLKSMGKVNWTPRKSSGECSSLTEEQISLMIEILSGIKGLRIRIDSIANIVSHMSILTITTRPWVEDISSVNEIEEENNQVNDRFRSTVVQQEPYEQRLIKILIRGFVAFAGSPKGGKITRKGKIRTGKLDFENVYFVKELKFNLFSVSQMCDKKNSVLFTETECLILSPDFKCDNGTEFKNMKGIQFYKRKNSKTEFSVDNDSTTTKWSSRKKR</sequence>
<reference evidence="1" key="2">
    <citation type="submission" date="2022-01" db="EMBL/GenBank/DDBJ databases">
        <authorList>
            <person name="Yamashiro T."/>
            <person name="Shiraishi A."/>
            <person name="Satake H."/>
            <person name="Nakayama K."/>
        </authorList>
    </citation>
    <scope>NUCLEOTIDE SEQUENCE</scope>
</reference>
<protein>
    <submittedName>
        <fullName evidence="1">Uncharacterized protein</fullName>
    </submittedName>
</protein>
<gene>
    <name evidence="1" type="ORF">Tco_0801749</name>
</gene>
<comment type="caution">
    <text evidence="1">The sequence shown here is derived from an EMBL/GenBank/DDBJ whole genome shotgun (WGS) entry which is preliminary data.</text>
</comment>